<name>A0A2I1H4R6_9GLOM</name>
<reference evidence="2 3" key="1">
    <citation type="submission" date="2015-10" db="EMBL/GenBank/DDBJ databases">
        <title>Genome analyses suggest a sexual origin of heterokaryosis in a supposedly ancient asexual fungus.</title>
        <authorList>
            <person name="Ropars J."/>
            <person name="Sedzielewska K."/>
            <person name="Noel J."/>
            <person name="Charron P."/>
            <person name="Farinelli L."/>
            <person name="Marton T."/>
            <person name="Kruger M."/>
            <person name="Pelin A."/>
            <person name="Brachmann A."/>
            <person name="Corradi N."/>
        </authorList>
    </citation>
    <scope>NUCLEOTIDE SEQUENCE [LARGE SCALE GENOMIC DNA]</scope>
    <source>
        <strain evidence="2 3">A4</strain>
    </source>
</reference>
<dbReference type="EMBL" id="LLXI01001478">
    <property type="protein sequence ID" value="PKY53869.1"/>
    <property type="molecule type" value="Genomic_DNA"/>
</dbReference>
<evidence type="ECO:0000313" key="2">
    <source>
        <dbReference type="EMBL" id="PKY53869.1"/>
    </source>
</evidence>
<keyword evidence="3" id="KW-1185">Reference proteome</keyword>
<proteinExistence type="predicted"/>
<dbReference type="Gene3D" id="1.20.5.340">
    <property type="match status" value="1"/>
</dbReference>
<evidence type="ECO:0000313" key="3">
    <source>
        <dbReference type="Proteomes" id="UP000234323"/>
    </source>
</evidence>
<organism evidence="2 3">
    <name type="scientific">Rhizophagus irregularis</name>
    <dbReference type="NCBI Taxonomy" id="588596"/>
    <lineage>
        <taxon>Eukaryota</taxon>
        <taxon>Fungi</taxon>
        <taxon>Fungi incertae sedis</taxon>
        <taxon>Mucoromycota</taxon>
        <taxon>Glomeromycotina</taxon>
        <taxon>Glomeromycetes</taxon>
        <taxon>Glomerales</taxon>
        <taxon>Glomeraceae</taxon>
        <taxon>Rhizophagus</taxon>
    </lineage>
</organism>
<accession>A0A2I1H4R6</accession>
<dbReference type="AlphaFoldDB" id="A0A2I1H4R6"/>
<sequence length="173" mass="19643">MVTHAPLTNITFIGNEKCIYTDKTTSVASTPFNGSMVYIIPNTISPKTCTFVETPPNCDEKNFTLDKNNRKIFTKILTKTINPNLVTYNNNNTPSSSSKDLYILTNTYKQQDDLPSATQEKIDKLERLINMLTERVNSLENELKSNDSKFNTIHNNFNSIQTEIQSVHTKQSN</sequence>
<evidence type="ECO:0000256" key="1">
    <source>
        <dbReference type="SAM" id="Coils"/>
    </source>
</evidence>
<protein>
    <submittedName>
        <fullName evidence="2">Uncharacterized protein</fullName>
    </submittedName>
</protein>
<keyword evidence="1" id="KW-0175">Coiled coil</keyword>
<feature type="coiled-coil region" evidence="1">
    <location>
        <begin position="122"/>
        <end position="149"/>
    </location>
</feature>
<dbReference type="Proteomes" id="UP000234323">
    <property type="component" value="Unassembled WGS sequence"/>
</dbReference>
<gene>
    <name evidence="2" type="ORF">RhiirA4_472317</name>
</gene>
<comment type="caution">
    <text evidence="2">The sequence shown here is derived from an EMBL/GenBank/DDBJ whole genome shotgun (WGS) entry which is preliminary data.</text>
</comment>